<organism evidence="2 3">
    <name type="scientific">Flavobacterium rivulicola</name>
    <dbReference type="NCBI Taxonomy" id="2732161"/>
    <lineage>
        <taxon>Bacteria</taxon>
        <taxon>Pseudomonadati</taxon>
        <taxon>Bacteroidota</taxon>
        <taxon>Flavobacteriia</taxon>
        <taxon>Flavobacteriales</taxon>
        <taxon>Flavobacteriaceae</taxon>
        <taxon>Flavobacterium</taxon>
    </lineage>
</organism>
<feature type="signal peptide" evidence="1">
    <location>
        <begin position="1"/>
        <end position="19"/>
    </location>
</feature>
<comment type="caution">
    <text evidence="2">The sequence shown here is derived from an EMBL/GenBank/DDBJ whole genome shotgun (WGS) entry which is preliminary data.</text>
</comment>
<gene>
    <name evidence="2" type="ORF">HKT18_13575</name>
</gene>
<sequence length="144" mass="16567">MNYLLKFMFFICVWTTANAQDDIDLNTTIGFGCSASGRQTEVVAKFTYLLSTSDFGKCQELIESENNAEKVLAAFVCRKLNKEKRVSLSNETLNKIELIYNSEEEIAVCGGCKFYKIQIKKFLAENKKNAFYKEAKAWFKMYLK</sequence>
<evidence type="ECO:0000313" key="3">
    <source>
        <dbReference type="Proteomes" id="UP000536509"/>
    </source>
</evidence>
<protein>
    <submittedName>
        <fullName evidence="2">Uncharacterized protein</fullName>
    </submittedName>
</protein>
<reference evidence="2 3" key="1">
    <citation type="submission" date="2020-05" db="EMBL/GenBank/DDBJ databases">
        <title>Draft genome of Flavobacterium sp. IMCC34852.</title>
        <authorList>
            <person name="Song J."/>
            <person name="Cho J.-C."/>
        </authorList>
    </citation>
    <scope>NUCLEOTIDE SEQUENCE [LARGE SCALE GENOMIC DNA]</scope>
    <source>
        <strain evidence="2 3">IMCC34852</strain>
    </source>
</reference>
<accession>A0A7Y3VZZ2</accession>
<keyword evidence="3" id="KW-1185">Reference proteome</keyword>
<dbReference type="EMBL" id="JABEVX010000013">
    <property type="protein sequence ID" value="NNT73249.1"/>
    <property type="molecule type" value="Genomic_DNA"/>
</dbReference>
<name>A0A7Y3VZZ2_9FLAO</name>
<keyword evidence="1" id="KW-0732">Signal</keyword>
<feature type="chain" id="PRO_5030731438" evidence="1">
    <location>
        <begin position="20"/>
        <end position="144"/>
    </location>
</feature>
<dbReference type="Proteomes" id="UP000536509">
    <property type="component" value="Unassembled WGS sequence"/>
</dbReference>
<evidence type="ECO:0000256" key="1">
    <source>
        <dbReference type="SAM" id="SignalP"/>
    </source>
</evidence>
<evidence type="ECO:0000313" key="2">
    <source>
        <dbReference type="EMBL" id="NNT73249.1"/>
    </source>
</evidence>
<proteinExistence type="predicted"/>
<dbReference type="AlphaFoldDB" id="A0A7Y3VZZ2"/>